<accession>A0A2K3KNV7</accession>
<evidence type="ECO:0000313" key="3">
    <source>
        <dbReference type="Proteomes" id="UP000236291"/>
    </source>
</evidence>
<dbReference type="PANTHER" id="PTHR31569:SF4">
    <property type="entry name" value="SWIM-TYPE DOMAIN-CONTAINING PROTEIN"/>
    <property type="match status" value="1"/>
</dbReference>
<feature type="domain" description="MULE transposase" evidence="1">
    <location>
        <begin position="1"/>
        <end position="55"/>
    </location>
</feature>
<proteinExistence type="predicted"/>
<reference evidence="2 3" key="1">
    <citation type="journal article" date="2014" name="Am. J. Bot.">
        <title>Genome assembly and annotation for red clover (Trifolium pratense; Fabaceae).</title>
        <authorList>
            <person name="Istvanek J."/>
            <person name="Jaros M."/>
            <person name="Krenek A."/>
            <person name="Repkova J."/>
        </authorList>
    </citation>
    <scope>NUCLEOTIDE SEQUENCE [LARGE SCALE GENOMIC DNA]</scope>
    <source>
        <strain evidence="3">cv. Tatra</strain>
        <tissue evidence="2">Young leaves</tissue>
    </source>
</reference>
<dbReference type="STRING" id="57577.A0A2K3KNV7"/>
<name>A0A2K3KNV7_TRIPR</name>
<dbReference type="InterPro" id="IPR052579">
    <property type="entry name" value="Zinc_finger_SWIM"/>
</dbReference>
<sequence length="184" mass="21021">ENFTWALEQCVSLLRNEDVRPKVIVTDRDLALMNAVAEVFPTSAAMVCRFHVVKNVSSKMKEIVKIKNGENEKQTDVWDRITNAFKNVLESPTETEYAGNVMEFRELCARWPNFLRYVEETVLDTDKERVVNAWVDQHMHMGNHTTNRAESSHGVLKDEHAPGDVAGDYACLAEWKAIQVITLL</sequence>
<comment type="caution">
    <text evidence="2">The sequence shown here is derived from an EMBL/GenBank/DDBJ whole genome shotgun (WGS) entry which is preliminary data.</text>
</comment>
<dbReference type="InterPro" id="IPR018289">
    <property type="entry name" value="MULE_transposase_dom"/>
</dbReference>
<evidence type="ECO:0000259" key="1">
    <source>
        <dbReference type="Pfam" id="PF10551"/>
    </source>
</evidence>
<protein>
    <submittedName>
        <fullName evidence="2">Protein FAR1-related sequence 6-like</fullName>
    </submittedName>
</protein>
<dbReference type="ExpressionAtlas" id="A0A2K3KNV7">
    <property type="expression patterns" value="baseline"/>
</dbReference>
<dbReference type="Pfam" id="PF10551">
    <property type="entry name" value="MULE"/>
    <property type="match status" value="1"/>
</dbReference>
<dbReference type="PANTHER" id="PTHR31569">
    <property type="entry name" value="SWIM-TYPE DOMAIN-CONTAINING PROTEIN"/>
    <property type="match status" value="1"/>
</dbReference>
<dbReference type="AlphaFoldDB" id="A0A2K3KNV7"/>
<organism evidence="2 3">
    <name type="scientific">Trifolium pratense</name>
    <name type="common">Red clover</name>
    <dbReference type="NCBI Taxonomy" id="57577"/>
    <lineage>
        <taxon>Eukaryota</taxon>
        <taxon>Viridiplantae</taxon>
        <taxon>Streptophyta</taxon>
        <taxon>Embryophyta</taxon>
        <taxon>Tracheophyta</taxon>
        <taxon>Spermatophyta</taxon>
        <taxon>Magnoliopsida</taxon>
        <taxon>eudicotyledons</taxon>
        <taxon>Gunneridae</taxon>
        <taxon>Pentapetalae</taxon>
        <taxon>rosids</taxon>
        <taxon>fabids</taxon>
        <taxon>Fabales</taxon>
        <taxon>Fabaceae</taxon>
        <taxon>Papilionoideae</taxon>
        <taxon>50 kb inversion clade</taxon>
        <taxon>NPAAA clade</taxon>
        <taxon>Hologalegina</taxon>
        <taxon>IRL clade</taxon>
        <taxon>Trifolieae</taxon>
        <taxon>Trifolium</taxon>
    </lineage>
</organism>
<evidence type="ECO:0000313" key="2">
    <source>
        <dbReference type="EMBL" id="PNX67952.1"/>
    </source>
</evidence>
<reference evidence="2 3" key="2">
    <citation type="journal article" date="2017" name="Front. Plant Sci.">
        <title>Gene Classification and Mining of Molecular Markers Useful in Red Clover (Trifolium pratense) Breeding.</title>
        <authorList>
            <person name="Istvanek J."/>
            <person name="Dluhosova J."/>
            <person name="Dluhos P."/>
            <person name="Patkova L."/>
            <person name="Nedelnik J."/>
            <person name="Repkova J."/>
        </authorList>
    </citation>
    <scope>NUCLEOTIDE SEQUENCE [LARGE SCALE GENOMIC DNA]</scope>
    <source>
        <strain evidence="3">cv. Tatra</strain>
        <tissue evidence="2">Young leaves</tissue>
    </source>
</reference>
<gene>
    <name evidence="2" type="ORF">L195_g055903</name>
</gene>
<dbReference type="EMBL" id="ASHM01103668">
    <property type="protein sequence ID" value="PNX67952.1"/>
    <property type="molecule type" value="Genomic_DNA"/>
</dbReference>
<feature type="non-terminal residue" evidence="2">
    <location>
        <position position="1"/>
    </location>
</feature>
<dbReference type="Proteomes" id="UP000236291">
    <property type="component" value="Unassembled WGS sequence"/>
</dbReference>